<dbReference type="Proteomes" id="UP000547444">
    <property type="component" value="Unassembled WGS sequence"/>
</dbReference>
<feature type="transmembrane region" description="Helical" evidence="9">
    <location>
        <begin position="304"/>
        <end position="323"/>
    </location>
</feature>
<feature type="transmembrane region" description="Helical" evidence="9">
    <location>
        <begin position="77"/>
        <end position="106"/>
    </location>
</feature>
<feature type="transmembrane region" description="Helical" evidence="9">
    <location>
        <begin position="39"/>
        <end position="65"/>
    </location>
</feature>
<keyword evidence="4" id="KW-0997">Cell inner membrane</keyword>
<dbReference type="InterPro" id="IPR007272">
    <property type="entry name" value="Sulf_transp_TsuA/YedE"/>
</dbReference>
<dbReference type="Pfam" id="PF04143">
    <property type="entry name" value="Sulf_transp"/>
    <property type="match status" value="1"/>
</dbReference>
<evidence type="ECO:0000256" key="4">
    <source>
        <dbReference type="ARBA" id="ARBA00022519"/>
    </source>
</evidence>
<keyword evidence="3" id="KW-1003">Cell membrane</keyword>
<evidence type="ECO:0000256" key="2">
    <source>
        <dbReference type="ARBA" id="ARBA00022448"/>
    </source>
</evidence>
<dbReference type="RefSeq" id="WP_167160152.1">
    <property type="nucleotide sequence ID" value="NZ_JAANOW010000001.1"/>
</dbReference>
<evidence type="ECO:0000256" key="3">
    <source>
        <dbReference type="ARBA" id="ARBA00022475"/>
    </source>
</evidence>
<feature type="transmembrane region" description="Helical" evidence="9">
    <location>
        <begin position="113"/>
        <end position="132"/>
    </location>
</feature>
<comment type="caution">
    <text evidence="10">The sequence shown here is derived from an EMBL/GenBank/DDBJ whole genome shotgun (WGS) entry which is preliminary data.</text>
</comment>
<comment type="similarity">
    <text evidence="8">Belongs to the TsuA/YedE (TC 9.B.102) family.</text>
</comment>
<evidence type="ECO:0000256" key="6">
    <source>
        <dbReference type="ARBA" id="ARBA00022989"/>
    </source>
</evidence>
<reference evidence="10 11" key="1">
    <citation type="submission" date="2020-03" db="EMBL/GenBank/DDBJ databases">
        <title>Sequencing the genomes of 1000 actinobacteria strains.</title>
        <authorList>
            <person name="Klenk H.-P."/>
        </authorList>
    </citation>
    <scope>NUCLEOTIDE SEQUENCE [LARGE SCALE GENOMIC DNA]</scope>
    <source>
        <strain evidence="10 11">DSM 44556</strain>
    </source>
</reference>
<dbReference type="PANTHER" id="PTHR30574">
    <property type="entry name" value="INNER MEMBRANE PROTEIN YEDE"/>
    <property type="match status" value="1"/>
</dbReference>
<name>A0A7X5ZDS8_9MYCO</name>
<evidence type="ECO:0008006" key="12">
    <source>
        <dbReference type="Google" id="ProtNLM"/>
    </source>
</evidence>
<keyword evidence="11" id="KW-1185">Reference proteome</keyword>
<evidence type="ECO:0000313" key="11">
    <source>
        <dbReference type="Proteomes" id="UP000547444"/>
    </source>
</evidence>
<keyword evidence="2" id="KW-0813">Transport</keyword>
<protein>
    <recommendedName>
        <fullName evidence="12">YeeE/YedE family protein</fullName>
    </recommendedName>
</protein>
<dbReference type="EMBL" id="JAANOW010000001">
    <property type="protein sequence ID" value="NIH96479.1"/>
    <property type="molecule type" value="Genomic_DNA"/>
</dbReference>
<keyword evidence="7 9" id="KW-0472">Membrane</keyword>
<dbReference type="PANTHER" id="PTHR30574:SF1">
    <property type="entry name" value="SULPHUR TRANSPORT DOMAIN-CONTAINING PROTEIN"/>
    <property type="match status" value="1"/>
</dbReference>
<gene>
    <name evidence="10" type="ORF">FHU31_003435</name>
</gene>
<accession>A0A7X5ZDS8</accession>
<organism evidence="10 11">
    <name type="scientific">Mycolicibacterium fluoranthenivorans</name>
    <dbReference type="NCBI Taxonomy" id="258505"/>
    <lineage>
        <taxon>Bacteria</taxon>
        <taxon>Bacillati</taxon>
        <taxon>Actinomycetota</taxon>
        <taxon>Actinomycetes</taxon>
        <taxon>Mycobacteriales</taxon>
        <taxon>Mycobacteriaceae</taxon>
        <taxon>Mycolicibacterium</taxon>
    </lineage>
</organism>
<keyword evidence="6 9" id="KW-1133">Transmembrane helix</keyword>
<feature type="transmembrane region" description="Helical" evidence="9">
    <location>
        <begin position="374"/>
        <end position="399"/>
    </location>
</feature>
<evidence type="ECO:0000313" key="10">
    <source>
        <dbReference type="EMBL" id="NIH96479.1"/>
    </source>
</evidence>
<keyword evidence="5 9" id="KW-0812">Transmembrane</keyword>
<feature type="transmembrane region" description="Helical" evidence="9">
    <location>
        <begin position="242"/>
        <end position="264"/>
    </location>
</feature>
<feature type="transmembrane region" description="Helical" evidence="9">
    <location>
        <begin position="344"/>
        <end position="362"/>
    </location>
</feature>
<evidence type="ECO:0000256" key="1">
    <source>
        <dbReference type="ARBA" id="ARBA00004429"/>
    </source>
</evidence>
<proteinExistence type="inferred from homology"/>
<evidence type="ECO:0000256" key="5">
    <source>
        <dbReference type="ARBA" id="ARBA00022692"/>
    </source>
</evidence>
<feature type="transmembrane region" description="Helical" evidence="9">
    <location>
        <begin position="6"/>
        <end position="27"/>
    </location>
</feature>
<dbReference type="GO" id="GO:0005886">
    <property type="term" value="C:plasma membrane"/>
    <property type="evidence" value="ECO:0007669"/>
    <property type="project" value="UniProtKB-SubCell"/>
</dbReference>
<evidence type="ECO:0000256" key="8">
    <source>
        <dbReference type="ARBA" id="ARBA00035655"/>
    </source>
</evidence>
<dbReference type="AlphaFoldDB" id="A0A7X5ZDS8"/>
<feature type="transmembrane region" description="Helical" evidence="9">
    <location>
        <begin position="162"/>
        <end position="180"/>
    </location>
</feature>
<comment type="subcellular location">
    <subcellularLocation>
        <location evidence="1">Cell inner membrane</location>
        <topology evidence="1">Multi-pass membrane protein</topology>
    </subcellularLocation>
</comment>
<evidence type="ECO:0000256" key="7">
    <source>
        <dbReference type="ARBA" id="ARBA00023136"/>
    </source>
</evidence>
<sequence>MSGVTAPLGVALPIGAAFGMVAGLWGIGNPETVIRAARLVDRLLLGCFLFVTAVGAVVLYGLHALGVPMHFAPKPLYVFGVIAGGVLFGTGAAISGYFPGTALIALGEGRRDALAAIPGGLLGAAAWTGLFGTPVGQWLTTTANYGGLVAGGYLNAQTPGRMLAIAIGYAALAFILLKYLPRFRGGERCCLRELGGATPSEFERRMMRDTIAYLYEGTKERPGRRRPWFERIYRAQVAHPAFFTRTIAVVATGVAALVVLSIFLRQPFGQSTTYSWVVGELFMPHFAYSHQVIRSIGWEPLSDLGVLIGAFLTARFLSGRFTAFRPVVPPSWRHRFGPGRTKRAVAVFIGSFLTLFGARMAGGCTSGHTLSGGIQLSVSAWLFTASMLAAMVITARLVYRNADWSITPETDDHAVGSTTGSQVTPRWP</sequence>
<evidence type="ECO:0000256" key="9">
    <source>
        <dbReference type="SAM" id="Phobius"/>
    </source>
</evidence>